<sequence length="1186" mass="131618">MDKRDKKAKKDSTKRTGKLFRRKSFKPVESLLRKILKSFGSLASDGETTERSDAEEDDGGFGESAPCAGNSEHVKQEDSSQVKKSSSLPCRSSAKERLFSLYGDKTPGVLGLKNHGNTCFMNAVVQCLSNTDLLAEYLCLERYKLDLCHRAMNGFIKNENDPQEKGEVTERLASLVRALWTFQYTPQLSAEFKMMVSKYGAQFRGNSQHDALEFLLWLLDCLHEDVNSSSALPNGNNRSKSSGKDDAIPRKKGHDRVLEPQAGQEGGDGKLVSDTRTPPQTQPGVHHSFVQEHFQAQYKSSLTCPHCLKQSNTFDPFLCISLPIPLRQTKPVCVTLVFSSKGQRYLRVGLAVPLFGSLACLRRMVADEGKISPDQVILTEIYTTGFQRSFFDEDDLTSIAESDIIYAFQAPPLYIRGGSARISGFHHSLPSSPYTSFGPEGHRLAASGALSSEFLNQADGMVKILLLVCNAAGAGQQAVRFGPPFLMREDRSVSWDQLQQSILSKLYYLMINGSQAHNIRVLFKIRVVGGSAAYSYLNPQDGRPLYHPAVDRALKLCGSGGPPHVKIIVEWEHRIKDCLFGNIQEEVVKDSESVRAQQQHHVQQHSCTLDECFELYTKEEQLAPDDAWKCPHCKQLQQGMVQMSLWTLPDILILHLKRFRQVGEHRNKLSTLVQFPLTGLDMGRHMVKRSNCARPTPGWKHQTHHRPEASRQTLNFLYDLYAVCNHHGGMHGGHYTAYCRNSVDGQWYAYDDSSVEPVPEGEVCTRGAYILFYQRRDAIPSWSASCSLQGSSSSSTSDHWLMQLNTDKQISNSRSKLPNSSPAPEPQTPHIPIIHEPQTQDRDEVELTPFVRSIRGHSMSMRYHSKSKTGPGKVLPLRWSFASKDRRKPSSIAPQIGNDELVEYLESGRRPRCTKEPIVSIVASPSQVKAQLCKDNSLSSPSCGSSVEQSSYQGLDSPRLPEGQSRPTANLNGITSNGSMAKNSSKSRQEQERTQANKSLQSSPTVLSNGTSNSASHERDSTLKQLRNKVATTSRTHPSQTQMATGESRSKDGTARLQDKEVGHVKTLSSKSFAKLSLSNGALNGKGTEVRKTGTAHKCTSKVINGRENQICLSTADIKRAHSSSSIQSRLDMTLKRTLSLQRNGPLVPAPHKGPAVDKSSYATLQRIRYSSTSLGRQRPVPESCF</sequence>
<organism evidence="6 7">
    <name type="scientific">Carassius auratus</name>
    <name type="common">Goldfish</name>
    <dbReference type="NCBI Taxonomy" id="7957"/>
    <lineage>
        <taxon>Eukaryota</taxon>
        <taxon>Metazoa</taxon>
        <taxon>Chordata</taxon>
        <taxon>Craniata</taxon>
        <taxon>Vertebrata</taxon>
        <taxon>Euteleostomi</taxon>
        <taxon>Actinopterygii</taxon>
        <taxon>Neopterygii</taxon>
        <taxon>Teleostei</taxon>
        <taxon>Ostariophysi</taxon>
        <taxon>Cypriniformes</taxon>
        <taxon>Cyprinidae</taxon>
        <taxon>Cyprininae</taxon>
        <taxon>Carassius</taxon>
    </lineage>
</organism>
<keyword evidence="6" id="KW-1185">Reference proteome</keyword>
<evidence type="ECO:0000256" key="3">
    <source>
        <dbReference type="ARBA" id="ARBA00022801"/>
    </source>
</evidence>
<dbReference type="GO" id="GO:0016579">
    <property type="term" value="P:protein deubiquitination"/>
    <property type="evidence" value="ECO:0007669"/>
    <property type="project" value="InterPro"/>
</dbReference>
<feature type="region of interest" description="Disordered" evidence="4">
    <location>
        <begin position="1"/>
        <end position="21"/>
    </location>
</feature>
<dbReference type="GeneID" id="113047831"/>
<dbReference type="PROSITE" id="PS50235">
    <property type="entry name" value="USP_3"/>
    <property type="match status" value="1"/>
</dbReference>
<keyword evidence="3" id="KW-0378">Hydrolase</keyword>
<dbReference type="InterPro" id="IPR050185">
    <property type="entry name" value="Ub_carboxyl-term_hydrolase"/>
</dbReference>
<dbReference type="Gene3D" id="3.90.70.10">
    <property type="entry name" value="Cysteine proteinases"/>
    <property type="match status" value="2"/>
</dbReference>
<feature type="region of interest" description="Disordered" evidence="4">
    <location>
        <begin position="935"/>
        <end position="1059"/>
    </location>
</feature>
<dbReference type="SUPFAM" id="SSF54001">
    <property type="entry name" value="Cysteine proteinases"/>
    <property type="match status" value="1"/>
</dbReference>
<dbReference type="KEGG" id="caua:113047831"/>
<dbReference type="OrthoDB" id="292964at2759"/>
<name>A0A6P6JZC9_CARAU</name>
<dbReference type="EC" id="3.4.19.12" evidence="2"/>
<dbReference type="PANTHER" id="PTHR21646">
    <property type="entry name" value="UBIQUITIN CARBOXYL-TERMINAL HYDROLASE"/>
    <property type="match status" value="1"/>
</dbReference>
<comment type="catalytic activity">
    <reaction evidence="1">
        <text>Thiol-dependent hydrolysis of ester, thioester, amide, peptide and isopeptide bonds formed by the C-terminal Gly of ubiquitin (a 76-residue protein attached to proteins as an intracellular targeting signal).</text>
        <dbReference type="EC" id="3.4.19.12"/>
    </reaction>
</comment>
<evidence type="ECO:0000313" key="6">
    <source>
        <dbReference type="Proteomes" id="UP000515129"/>
    </source>
</evidence>
<dbReference type="Proteomes" id="UP000515129">
    <property type="component" value="Chromosome 3"/>
</dbReference>
<protein>
    <recommendedName>
        <fullName evidence="2">ubiquitinyl hydrolase 1</fullName>
        <ecNumber evidence="2">3.4.19.12</ecNumber>
    </recommendedName>
</protein>
<feature type="compositionally biased region" description="Polar residues" evidence="4">
    <location>
        <begin position="935"/>
        <end position="954"/>
    </location>
</feature>
<evidence type="ECO:0000256" key="2">
    <source>
        <dbReference type="ARBA" id="ARBA00012759"/>
    </source>
</evidence>
<dbReference type="InterPro" id="IPR018200">
    <property type="entry name" value="USP_CS"/>
</dbReference>
<dbReference type="Pfam" id="PF00443">
    <property type="entry name" value="UCH"/>
    <property type="match status" value="1"/>
</dbReference>
<evidence type="ECO:0000259" key="5">
    <source>
        <dbReference type="PROSITE" id="PS50235"/>
    </source>
</evidence>
<feature type="compositionally biased region" description="Basic and acidic residues" evidence="4">
    <location>
        <begin position="1048"/>
        <end position="1059"/>
    </location>
</feature>
<proteinExistence type="predicted"/>
<evidence type="ECO:0000256" key="4">
    <source>
        <dbReference type="SAM" id="MobiDB-lite"/>
    </source>
</evidence>
<evidence type="ECO:0000256" key="1">
    <source>
        <dbReference type="ARBA" id="ARBA00000707"/>
    </source>
</evidence>
<feature type="domain" description="USP" evidence="5">
    <location>
        <begin position="110"/>
        <end position="776"/>
    </location>
</feature>
<feature type="compositionally biased region" description="Polar residues" evidence="4">
    <location>
        <begin position="811"/>
        <end position="820"/>
    </location>
</feature>
<accession>A0A6P6JZC9</accession>
<feature type="compositionally biased region" description="Polar residues" evidence="4">
    <location>
        <begin position="1030"/>
        <end position="1047"/>
    </location>
</feature>
<dbReference type="InterPro" id="IPR038765">
    <property type="entry name" value="Papain-like_cys_pep_sf"/>
</dbReference>
<reference evidence="7" key="1">
    <citation type="submission" date="2025-08" db="UniProtKB">
        <authorList>
            <consortium name="RefSeq"/>
        </authorList>
    </citation>
    <scope>IDENTIFICATION</scope>
    <source>
        <strain evidence="7">Wakin</strain>
        <tissue evidence="7">Muscle</tissue>
    </source>
</reference>
<feature type="region of interest" description="Disordered" evidence="4">
    <location>
        <begin position="230"/>
        <end position="285"/>
    </location>
</feature>
<feature type="region of interest" description="Disordered" evidence="4">
    <location>
        <begin position="44"/>
        <end position="89"/>
    </location>
</feature>
<evidence type="ECO:0000313" key="7">
    <source>
        <dbReference type="RefSeq" id="XP_026064945.1"/>
    </source>
</evidence>
<dbReference type="PROSITE" id="PS00972">
    <property type="entry name" value="USP_1"/>
    <property type="match status" value="1"/>
</dbReference>
<gene>
    <name evidence="7" type="primary">LOC113047831</name>
</gene>
<feature type="compositionally biased region" description="Polar residues" evidence="4">
    <location>
        <begin position="965"/>
        <end position="986"/>
    </location>
</feature>
<dbReference type="InterPro" id="IPR028889">
    <property type="entry name" value="USP"/>
</dbReference>
<feature type="compositionally biased region" description="Polar residues" evidence="4">
    <location>
        <begin position="996"/>
        <end position="1015"/>
    </location>
</feature>
<dbReference type="InterPro" id="IPR001394">
    <property type="entry name" value="Peptidase_C19_UCH"/>
</dbReference>
<dbReference type="PROSITE" id="PS00973">
    <property type="entry name" value="USP_2"/>
    <property type="match status" value="1"/>
</dbReference>
<dbReference type="AlphaFoldDB" id="A0A6P6JZC9"/>
<dbReference type="RefSeq" id="XP_026064945.1">
    <property type="nucleotide sequence ID" value="XM_026209160.1"/>
</dbReference>
<feature type="compositionally biased region" description="Polar residues" evidence="4">
    <location>
        <begin position="274"/>
        <end position="283"/>
    </location>
</feature>
<dbReference type="CDD" id="cd02674">
    <property type="entry name" value="Peptidase_C19R"/>
    <property type="match status" value="1"/>
</dbReference>
<dbReference type="GO" id="GO:0004843">
    <property type="term" value="F:cysteine-type deubiquitinase activity"/>
    <property type="evidence" value="ECO:0007669"/>
    <property type="project" value="UniProtKB-EC"/>
</dbReference>
<feature type="compositionally biased region" description="Basic and acidic residues" evidence="4">
    <location>
        <begin position="72"/>
        <end position="81"/>
    </location>
</feature>
<feature type="compositionally biased region" description="Polar residues" evidence="4">
    <location>
        <begin position="230"/>
        <end position="240"/>
    </location>
</feature>
<dbReference type="FunFam" id="3.90.70.10:FF:000048">
    <property type="entry name" value="Ubiquitin carboxyl-terminal hydrolase 31"/>
    <property type="match status" value="1"/>
</dbReference>
<feature type="compositionally biased region" description="Basic and acidic residues" evidence="4">
    <location>
        <begin position="1"/>
        <end position="14"/>
    </location>
</feature>
<feature type="region of interest" description="Disordered" evidence="4">
    <location>
        <begin position="811"/>
        <end position="843"/>
    </location>
</feature>
<dbReference type="PANTHER" id="PTHR21646:SF85">
    <property type="entry name" value="UBIQUITIN CARBOXYL-TERMINAL HYDROLASE 43"/>
    <property type="match status" value="1"/>
</dbReference>